<dbReference type="Gene3D" id="3.30.70.2460">
    <property type="entry name" value="Rad4, beta-hairpin domain BHD3"/>
    <property type="match status" value="1"/>
</dbReference>
<evidence type="ECO:0000259" key="2">
    <source>
        <dbReference type="PROSITE" id="PS52045"/>
    </source>
</evidence>
<evidence type="ECO:0000313" key="3">
    <source>
        <dbReference type="EMBL" id="KAL2317273.1"/>
    </source>
</evidence>
<dbReference type="AlphaFoldDB" id="A0ABD1L1P7"/>
<evidence type="ECO:0000256" key="1">
    <source>
        <dbReference type="SAM" id="SignalP"/>
    </source>
</evidence>
<dbReference type="InterPro" id="IPR018328">
    <property type="entry name" value="Rad4_beta-hairpin_dom3"/>
</dbReference>
<keyword evidence="4" id="KW-1185">Reference proteome</keyword>
<feature type="signal peptide" evidence="1">
    <location>
        <begin position="1"/>
        <end position="22"/>
    </location>
</feature>
<dbReference type="Gene3D" id="3.90.1320.10">
    <property type="entry name" value="Outer-capsid protein sigma 3, large lobe"/>
    <property type="match status" value="1"/>
</dbReference>
<dbReference type="PANTHER" id="PTHR31589:SF223">
    <property type="entry name" value="PROTEIN, PUTATIVE (DUF239)-RELATED"/>
    <property type="match status" value="1"/>
</dbReference>
<feature type="domain" description="Neprosin PEP catalytic" evidence="2">
    <location>
        <begin position="577"/>
        <end position="840"/>
    </location>
</feature>
<dbReference type="Pfam" id="PF14365">
    <property type="entry name" value="Neprosin_AP"/>
    <property type="match status" value="2"/>
</dbReference>
<dbReference type="EMBL" id="JBGMDY010000011">
    <property type="protein sequence ID" value="KAL2317273.1"/>
    <property type="molecule type" value="Genomic_DNA"/>
</dbReference>
<dbReference type="InterPro" id="IPR053168">
    <property type="entry name" value="Glutamic_endopeptidase"/>
</dbReference>
<dbReference type="InterPro" id="IPR025521">
    <property type="entry name" value="Neprosin_propep"/>
</dbReference>
<dbReference type="SMART" id="SM01032">
    <property type="entry name" value="BHD_3"/>
    <property type="match status" value="1"/>
</dbReference>
<dbReference type="PANTHER" id="PTHR31589">
    <property type="entry name" value="PROTEIN, PUTATIVE (DUF239)-RELATED-RELATED"/>
    <property type="match status" value="1"/>
</dbReference>
<dbReference type="Pfam" id="PF03080">
    <property type="entry name" value="Neprosin"/>
    <property type="match status" value="2"/>
</dbReference>
<dbReference type="Proteomes" id="UP001603857">
    <property type="component" value="Unassembled WGS sequence"/>
</dbReference>
<comment type="caution">
    <text evidence="3">The sequence shown here is derived from an EMBL/GenBank/DDBJ whole genome shotgun (WGS) entry which is preliminary data.</text>
</comment>
<feature type="chain" id="PRO_5044741722" description="Neprosin PEP catalytic domain-containing protein" evidence="1">
    <location>
        <begin position="23"/>
        <end position="841"/>
    </location>
</feature>
<proteinExistence type="predicted"/>
<reference evidence="3 4" key="1">
    <citation type="submission" date="2024-08" db="EMBL/GenBank/DDBJ databases">
        <title>Insights into the chromosomal genome structure of Flemingia macrophylla.</title>
        <authorList>
            <person name="Ding Y."/>
            <person name="Zhao Y."/>
            <person name="Bi W."/>
            <person name="Wu M."/>
            <person name="Zhao G."/>
            <person name="Gong Y."/>
            <person name="Li W."/>
            <person name="Zhang P."/>
        </authorList>
    </citation>
    <scope>NUCLEOTIDE SEQUENCE [LARGE SCALE GENOMIC DNA]</scope>
    <source>
        <strain evidence="3">DYQJB</strain>
        <tissue evidence="3">Leaf</tissue>
    </source>
</reference>
<feature type="domain" description="Neprosin PEP catalytic" evidence="2">
    <location>
        <begin position="112"/>
        <end position="363"/>
    </location>
</feature>
<dbReference type="PROSITE" id="PS52045">
    <property type="entry name" value="NEPROSIN_PEP_CD"/>
    <property type="match status" value="2"/>
</dbReference>
<name>A0ABD1L1P7_9FABA</name>
<keyword evidence="1" id="KW-0732">Signal</keyword>
<protein>
    <recommendedName>
        <fullName evidence="2">Neprosin PEP catalytic domain-containing protein</fullName>
    </recommendedName>
</protein>
<organism evidence="3 4">
    <name type="scientific">Flemingia macrophylla</name>
    <dbReference type="NCBI Taxonomy" id="520843"/>
    <lineage>
        <taxon>Eukaryota</taxon>
        <taxon>Viridiplantae</taxon>
        <taxon>Streptophyta</taxon>
        <taxon>Embryophyta</taxon>
        <taxon>Tracheophyta</taxon>
        <taxon>Spermatophyta</taxon>
        <taxon>Magnoliopsida</taxon>
        <taxon>eudicotyledons</taxon>
        <taxon>Gunneridae</taxon>
        <taxon>Pentapetalae</taxon>
        <taxon>rosids</taxon>
        <taxon>fabids</taxon>
        <taxon>Fabales</taxon>
        <taxon>Fabaceae</taxon>
        <taxon>Papilionoideae</taxon>
        <taxon>50 kb inversion clade</taxon>
        <taxon>NPAAA clade</taxon>
        <taxon>indigoferoid/millettioid clade</taxon>
        <taxon>Phaseoleae</taxon>
        <taxon>Flemingia</taxon>
    </lineage>
</organism>
<dbReference type="InterPro" id="IPR004314">
    <property type="entry name" value="Neprosin"/>
</dbReference>
<gene>
    <name evidence="3" type="ORF">Fmac_031149</name>
</gene>
<accession>A0ABD1L1P7</accession>
<dbReference type="Pfam" id="PF10405">
    <property type="entry name" value="BHD_3"/>
    <property type="match status" value="1"/>
</dbReference>
<sequence>MFNKLFFVLCLVIGDSSHLVYGIRDTHEEDLELEKQLNLLNKPPVKSIHTEFGYIVDCININKQPAFDHPLLKNHKLQRKPSVQNSFRKTKLKNSRAESIFGFHKVQCPTGTVPIRRVTKEEVYLVRECGPFYGATGSTSVYKPRLNRKDQSTSSHLRIQNGPVQAADELTFGWHVAPQLYGGDEGPHVFAFWGNILKKTGCCNILCPGFVQTHKGFYLGGRLKNISIYGGPMFESDISIFQDIKTKNWWISIQHQNIGYFPATLFSNMTSADFVGWGGATITPPGTPSPQMGSGYFPDGELDHASYFKQVAFQNESRQSYIPPDYCGVNFNDKPDCFKAAYHSDESQEITSLEFGGPDERRSVHEISGKACPGALVLAFIKWDGAGATITPSDIPSPQMGFGYQWKFPKAFSVDKRLEIDYAPALVGFEFKNGRSYPVFDGIVRYQVVSCRNNEESSATVCDSNGKNQNQRHQQLNKCDANLDASLMLAGVCSHLAYGIRNTHEKDLELETQLKLVNKPPVKSIHTEFGYIVDCIDINKQPAFDHPLLKNHKLQVSTFAFRFCWNAEPWIALRGLLARQGDADLRMTFKKSFGSGAEQRVTLENSLDLAGLPNRGWHLFLRSLSAQLGCRAKNSTCIYQAERSRKPSVNSFRNINVKSSRAESEFGLHKVQCSAGTVPIRRITKEGFVQTHQEIYLGGRLKSISIYGGVTFESEFSIFQDIKTKNWWIGIEGQNIGYFPATLFSNMTSADFVGWGGKTITPPGTPSPQMGSGYFPDGDHASYFKHVGFQNESRQSYTPPDYCAVNFNDKPDCFKAAYHSDDASQDITSLEFGGPGGSCGD</sequence>
<evidence type="ECO:0000313" key="4">
    <source>
        <dbReference type="Proteomes" id="UP001603857"/>
    </source>
</evidence>
<dbReference type="InterPro" id="IPR042488">
    <property type="entry name" value="Rad4_BHD3_sf"/>
</dbReference>